<dbReference type="InterPro" id="IPR000847">
    <property type="entry name" value="LysR_HTH_N"/>
</dbReference>
<keyword evidence="7" id="KW-1185">Reference proteome</keyword>
<dbReference type="Pfam" id="PF03466">
    <property type="entry name" value="LysR_substrate"/>
    <property type="match status" value="1"/>
</dbReference>
<dbReference type="Pfam" id="PF00126">
    <property type="entry name" value="HTH_1"/>
    <property type="match status" value="1"/>
</dbReference>
<dbReference type="SUPFAM" id="SSF53850">
    <property type="entry name" value="Periplasmic binding protein-like II"/>
    <property type="match status" value="1"/>
</dbReference>
<accession>A0ABV6BAW2</accession>
<dbReference type="PROSITE" id="PS50931">
    <property type="entry name" value="HTH_LYSR"/>
    <property type="match status" value="1"/>
</dbReference>
<sequence length="307" mass="33661">MALQPVLTLDALRALDAIDRKGSFAAAAESLYKVPSALSYTIARLESDLGVQLFDRSRQKAQLTQAGTLLLQQGRHLLLASRQLEEAVRQLDTGWERQLVIAVDSVVPLQPLFSLIDQFHQLGRLTQIMLTEQVMAGGWEALQSGRADIAVGLSGEGVSGQFQLQPMAQMDFVFAVAPHHELAQLNRAVTQQDLQQQTAIVVSDSALDLPARDSGLYDSRRRVLVSSMQAKIAAQQAGLGVGFLPKHLISQAIQAGSLIDKACEVPRAGTMMYLGWRRQAQPGQALLWFTQQLSQYDWAAVFQSELT</sequence>
<comment type="caution">
    <text evidence="6">The sequence shown here is derived from an EMBL/GenBank/DDBJ whole genome shotgun (WGS) entry which is preliminary data.</text>
</comment>
<dbReference type="InterPro" id="IPR036388">
    <property type="entry name" value="WH-like_DNA-bd_sf"/>
</dbReference>
<evidence type="ECO:0000313" key="7">
    <source>
        <dbReference type="Proteomes" id="UP001589813"/>
    </source>
</evidence>
<dbReference type="InterPro" id="IPR036390">
    <property type="entry name" value="WH_DNA-bd_sf"/>
</dbReference>
<evidence type="ECO:0000256" key="3">
    <source>
        <dbReference type="ARBA" id="ARBA00023125"/>
    </source>
</evidence>
<reference evidence="6 7" key="1">
    <citation type="submission" date="2024-09" db="EMBL/GenBank/DDBJ databases">
        <authorList>
            <person name="Sun Q."/>
            <person name="Mori K."/>
        </authorList>
    </citation>
    <scope>NUCLEOTIDE SEQUENCE [LARGE SCALE GENOMIC DNA]</scope>
    <source>
        <strain evidence="6 7">KCTC 23315</strain>
    </source>
</reference>
<feature type="domain" description="HTH lysR-type" evidence="5">
    <location>
        <begin position="7"/>
        <end position="64"/>
    </location>
</feature>
<dbReference type="InterPro" id="IPR005119">
    <property type="entry name" value="LysR_subst-bd"/>
</dbReference>
<organism evidence="6 7">
    <name type="scientific">Rheinheimera tilapiae</name>
    <dbReference type="NCBI Taxonomy" id="875043"/>
    <lineage>
        <taxon>Bacteria</taxon>
        <taxon>Pseudomonadati</taxon>
        <taxon>Pseudomonadota</taxon>
        <taxon>Gammaproteobacteria</taxon>
        <taxon>Chromatiales</taxon>
        <taxon>Chromatiaceae</taxon>
        <taxon>Rheinheimera</taxon>
    </lineage>
</organism>
<keyword evidence="3" id="KW-0238">DNA-binding</keyword>
<name>A0ABV6BAW2_9GAMM</name>
<keyword evidence="4" id="KW-0804">Transcription</keyword>
<dbReference type="EMBL" id="JBHLXP010000001">
    <property type="protein sequence ID" value="MFC0048018.1"/>
    <property type="molecule type" value="Genomic_DNA"/>
</dbReference>
<gene>
    <name evidence="6" type="ORF">ACFFJP_06925</name>
</gene>
<dbReference type="Gene3D" id="1.10.10.10">
    <property type="entry name" value="Winged helix-like DNA-binding domain superfamily/Winged helix DNA-binding domain"/>
    <property type="match status" value="1"/>
</dbReference>
<keyword evidence="2" id="KW-0805">Transcription regulation</keyword>
<evidence type="ECO:0000256" key="2">
    <source>
        <dbReference type="ARBA" id="ARBA00023015"/>
    </source>
</evidence>
<evidence type="ECO:0000313" key="6">
    <source>
        <dbReference type="EMBL" id="MFC0048018.1"/>
    </source>
</evidence>
<dbReference type="SUPFAM" id="SSF46785">
    <property type="entry name" value="Winged helix' DNA-binding domain"/>
    <property type="match status" value="1"/>
</dbReference>
<dbReference type="PANTHER" id="PTHR30126:SF4">
    <property type="entry name" value="LYSR FAMILY TRANSCRIPTIONAL REGULATOR"/>
    <property type="match status" value="1"/>
</dbReference>
<comment type="similarity">
    <text evidence="1">Belongs to the LysR transcriptional regulatory family.</text>
</comment>
<dbReference type="Proteomes" id="UP001589813">
    <property type="component" value="Unassembled WGS sequence"/>
</dbReference>
<evidence type="ECO:0000259" key="5">
    <source>
        <dbReference type="PROSITE" id="PS50931"/>
    </source>
</evidence>
<dbReference type="PANTHER" id="PTHR30126">
    <property type="entry name" value="HTH-TYPE TRANSCRIPTIONAL REGULATOR"/>
    <property type="match status" value="1"/>
</dbReference>
<dbReference type="RefSeq" id="WP_377241809.1">
    <property type="nucleotide sequence ID" value="NZ_JBHLXP010000001.1"/>
</dbReference>
<proteinExistence type="inferred from homology"/>
<dbReference type="Gene3D" id="3.40.190.290">
    <property type="match status" value="1"/>
</dbReference>
<protein>
    <submittedName>
        <fullName evidence="6">LysR family transcriptional regulator</fullName>
    </submittedName>
</protein>
<evidence type="ECO:0000256" key="1">
    <source>
        <dbReference type="ARBA" id="ARBA00009437"/>
    </source>
</evidence>
<evidence type="ECO:0000256" key="4">
    <source>
        <dbReference type="ARBA" id="ARBA00023163"/>
    </source>
</evidence>